<evidence type="ECO:0000256" key="2">
    <source>
        <dbReference type="ARBA" id="ARBA00023136"/>
    </source>
</evidence>
<evidence type="ECO:0000259" key="5">
    <source>
        <dbReference type="SMART" id="SM00965"/>
    </source>
</evidence>
<accession>A0A7V4DFR9</accession>
<feature type="coiled-coil region" evidence="4">
    <location>
        <begin position="202"/>
        <end position="229"/>
    </location>
</feature>
<feature type="domain" description="Secretin/TonB short N-terminal" evidence="5">
    <location>
        <begin position="44"/>
        <end position="92"/>
    </location>
</feature>
<dbReference type="GO" id="GO:0019867">
    <property type="term" value="C:outer membrane"/>
    <property type="evidence" value="ECO:0007669"/>
    <property type="project" value="InterPro"/>
</dbReference>
<dbReference type="SMART" id="SM00965">
    <property type="entry name" value="STN"/>
    <property type="match status" value="1"/>
</dbReference>
<organism evidence="6">
    <name type="scientific">Candidatus Caldatribacterium californiense</name>
    <dbReference type="NCBI Taxonomy" id="1454726"/>
    <lineage>
        <taxon>Bacteria</taxon>
        <taxon>Pseudomonadati</taxon>
        <taxon>Atribacterota</taxon>
        <taxon>Atribacteria</taxon>
        <taxon>Atribacterales</taxon>
        <taxon>Candidatus Caldatribacteriaceae</taxon>
        <taxon>Candidatus Caldatribacterium</taxon>
    </lineage>
</organism>
<keyword evidence="3" id="KW-0998">Cell outer membrane</keyword>
<evidence type="ECO:0000256" key="4">
    <source>
        <dbReference type="SAM" id="Coils"/>
    </source>
</evidence>
<keyword evidence="2" id="KW-0472">Membrane</keyword>
<dbReference type="EMBL" id="DTEN01000080">
    <property type="protein sequence ID" value="HGI74448.1"/>
    <property type="molecule type" value="Genomic_DNA"/>
</dbReference>
<protein>
    <recommendedName>
        <fullName evidence="5">Secretin/TonB short N-terminal domain-containing protein</fullName>
    </recommendedName>
</protein>
<name>A0A7V4DFR9_9BACT</name>
<keyword evidence="1" id="KW-0813">Transport</keyword>
<proteinExistence type="predicted"/>
<evidence type="ECO:0000313" key="6">
    <source>
        <dbReference type="EMBL" id="HGI74448.1"/>
    </source>
</evidence>
<dbReference type="AlphaFoldDB" id="A0A7V4DFR9"/>
<evidence type="ECO:0000256" key="1">
    <source>
        <dbReference type="ARBA" id="ARBA00022448"/>
    </source>
</evidence>
<comment type="caution">
    <text evidence="6">The sequence shown here is derived from an EMBL/GenBank/DDBJ whole genome shotgun (WGS) entry which is preliminary data.</text>
</comment>
<sequence length="558" mass="62829">MFFALSVLSMLCVPPKSEAKTVTLFCPDIPRREAILTVAFQAGVEVVFLEDVPGKVNVRRESIAFEDALDLILQGTGIVWHEKNGVYYIGTPKEGTPEYLKISDVETCATRFRTSREILALHPEFVGNLLPTSPFHFLVIGPKRVREAIKDTVVALDRPREHILLRAVVFEGGGKSLEDSAFSFPDIQKLFTFPHLEHRERLQGQLTLREEEEEAIRRLEQELLVLEGEWGESRVGERVYYRVEEGGLGALEVVELGTGLRAQPLRCEDGRIAVNLEVEVTDTAGENPLTVVRRTFKTSAILEEGVVTPLVLEAYEETQSKARKLFESRSAKRRPERETRSEKLVLLVEAKRQNPGDVPSLAHLEGPPLRFQVTSPERDLQDTRIFLEYRSPGPFLNVGFETTWEETVEIRGNLLTGLSGKPLWRSLELVYRVAGESLGIRWEGTPENRGWSVFFESRRQDRNDTTYLFRLGTGWVGEDMVGFVALGGAHRRGNFSLEGTLTCQMASVTNLRLDLEGRWRVGKNTSLIAGYSGLLAGEKTPLDDLRFEGVFVGLRITF</sequence>
<dbReference type="InterPro" id="IPR011662">
    <property type="entry name" value="Secretin/TonB_short_N"/>
</dbReference>
<evidence type="ECO:0000256" key="3">
    <source>
        <dbReference type="ARBA" id="ARBA00023237"/>
    </source>
</evidence>
<gene>
    <name evidence="6" type="ORF">ENU96_02020</name>
</gene>
<keyword evidence="4" id="KW-0175">Coiled coil</keyword>
<reference evidence="6" key="1">
    <citation type="journal article" date="2020" name="mSystems">
        <title>Genome- and Community-Level Interaction Insights into Carbon Utilization and Element Cycling Functions of Hydrothermarchaeota in Hydrothermal Sediment.</title>
        <authorList>
            <person name="Zhou Z."/>
            <person name="Liu Y."/>
            <person name="Xu W."/>
            <person name="Pan J."/>
            <person name="Luo Z.H."/>
            <person name="Li M."/>
        </authorList>
    </citation>
    <scope>NUCLEOTIDE SEQUENCE [LARGE SCALE GENOMIC DNA]</scope>
    <source>
        <strain evidence="6">SpSt-716</strain>
    </source>
</reference>